<evidence type="ECO:0000313" key="2">
    <source>
        <dbReference type="Proteomes" id="UP001652581"/>
    </source>
</evidence>
<gene>
    <name evidence="3" type="primary">LOC116281900</name>
</gene>
<accession>A0ABM5DRF0</accession>
<feature type="region of interest" description="Disordered" evidence="1">
    <location>
        <begin position="27"/>
        <end position="69"/>
    </location>
</feature>
<dbReference type="RefSeq" id="XP_072823477.1">
    <property type="nucleotide sequence ID" value="XM_072967376.1"/>
</dbReference>
<keyword evidence="2" id="KW-1185">Reference proteome</keyword>
<evidence type="ECO:0000313" key="3">
    <source>
        <dbReference type="RefSeq" id="XP_072823477.1"/>
    </source>
</evidence>
<feature type="compositionally biased region" description="Polar residues" evidence="1">
    <location>
        <begin position="31"/>
        <end position="45"/>
    </location>
</feature>
<evidence type="ECO:0000256" key="1">
    <source>
        <dbReference type="SAM" id="MobiDB-lite"/>
    </source>
</evidence>
<dbReference type="Proteomes" id="UP001652581">
    <property type="component" value="Chromosome 9"/>
</dbReference>
<feature type="compositionally biased region" description="Low complexity" evidence="1">
    <location>
        <begin position="241"/>
        <end position="254"/>
    </location>
</feature>
<proteinExistence type="predicted"/>
<sequence length="315" mass="33327">MHGGCPEHSLRAHSSDLWSRTWGRAARRVPRQTQGLHRSLYTSQEPPGPLPAPDPAPSSSSPMVPTRPLGGAAVALSLPKAHLLSFPARPEVLGLQCGLAIPPLPADAAAHAPTAPSPRARVTAAAWTLESWPGVRTGRDLYLARNPDPEYPRKRGPVASRAALERAAAPYQPPGPRSPSLGPEKRRRNFGRNFANFAFGEGEAARMARPAAGQEARGGRPARPGHPVRPGQSCPAGPWLPDSVPASSPSGPSPWVSKQPALRSAQNGLDWETWRSAQVRICPLPPWICLPGGAPSSSILGDENVVLLDAEARSG</sequence>
<reference evidence="3" key="1">
    <citation type="submission" date="2025-08" db="UniProtKB">
        <authorList>
            <consortium name="RefSeq"/>
        </authorList>
    </citation>
    <scope>IDENTIFICATION</scope>
</reference>
<feature type="compositionally biased region" description="Pro residues" evidence="1">
    <location>
        <begin position="46"/>
        <end position="56"/>
    </location>
</feature>
<protein>
    <submittedName>
        <fullName evidence="3">Uncharacterized protein isoform X1</fullName>
    </submittedName>
</protein>
<feature type="region of interest" description="Disordered" evidence="1">
    <location>
        <begin position="166"/>
        <end position="187"/>
    </location>
</feature>
<feature type="region of interest" description="Disordered" evidence="1">
    <location>
        <begin position="201"/>
        <end position="261"/>
    </location>
</feature>
<name>A0ABM5DRF0_VICPA</name>
<dbReference type="GeneID" id="116281900"/>
<organism evidence="2 3">
    <name type="scientific">Vicugna pacos</name>
    <name type="common">Alpaca</name>
    <name type="synonym">Lama pacos</name>
    <dbReference type="NCBI Taxonomy" id="30538"/>
    <lineage>
        <taxon>Eukaryota</taxon>
        <taxon>Metazoa</taxon>
        <taxon>Chordata</taxon>
        <taxon>Craniata</taxon>
        <taxon>Vertebrata</taxon>
        <taxon>Euteleostomi</taxon>
        <taxon>Mammalia</taxon>
        <taxon>Eutheria</taxon>
        <taxon>Laurasiatheria</taxon>
        <taxon>Artiodactyla</taxon>
        <taxon>Tylopoda</taxon>
        <taxon>Camelidae</taxon>
        <taxon>Vicugna</taxon>
    </lineage>
</organism>